<name>A0A4Z0D632_9FIRM</name>
<dbReference type="PANTHER" id="PTHR43003:SF5">
    <property type="entry name" value="DNA-3-METHYLADENINE GLYCOSYLASE"/>
    <property type="match status" value="1"/>
</dbReference>
<dbReference type="GO" id="GO:0043916">
    <property type="term" value="F:DNA-7-methylguanine glycosylase activity"/>
    <property type="evidence" value="ECO:0007669"/>
    <property type="project" value="TreeGrafter"/>
</dbReference>
<dbReference type="InterPro" id="IPR003265">
    <property type="entry name" value="HhH-GPD_domain"/>
</dbReference>
<keyword evidence="4" id="KW-0234">DNA repair</keyword>
<dbReference type="GO" id="GO:0008725">
    <property type="term" value="F:DNA-3-methyladenine glycosylase activity"/>
    <property type="evidence" value="ECO:0007669"/>
    <property type="project" value="TreeGrafter"/>
</dbReference>
<dbReference type="GO" id="GO:0005737">
    <property type="term" value="C:cytoplasm"/>
    <property type="evidence" value="ECO:0007669"/>
    <property type="project" value="TreeGrafter"/>
</dbReference>
<dbReference type="InterPro" id="IPR051912">
    <property type="entry name" value="Alkylbase_DNA_Glycosylase/TA"/>
</dbReference>
<evidence type="ECO:0000313" key="7">
    <source>
        <dbReference type="Proteomes" id="UP000298381"/>
    </source>
</evidence>
<dbReference type="Proteomes" id="UP000298381">
    <property type="component" value="Unassembled WGS sequence"/>
</dbReference>
<accession>A0A4Z0D632</accession>
<proteinExistence type="predicted"/>
<feature type="domain" description="HhH-GPD" evidence="5">
    <location>
        <begin position="47"/>
        <end position="198"/>
    </location>
</feature>
<dbReference type="PANTHER" id="PTHR43003">
    <property type="entry name" value="DNA-3-METHYLADENINE GLYCOSYLASE"/>
    <property type="match status" value="1"/>
</dbReference>
<dbReference type="InterPro" id="IPR011257">
    <property type="entry name" value="DNA_glycosylase"/>
</dbReference>
<dbReference type="GO" id="GO:0006307">
    <property type="term" value="P:DNA alkylation repair"/>
    <property type="evidence" value="ECO:0007669"/>
    <property type="project" value="TreeGrafter"/>
</dbReference>
<dbReference type="EMBL" id="SRIB01000005">
    <property type="protein sequence ID" value="TFZ40339.1"/>
    <property type="molecule type" value="Genomic_DNA"/>
</dbReference>
<dbReference type="CDD" id="cd00056">
    <property type="entry name" value="ENDO3c"/>
    <property type="match status" value="1"/>
</dbReference>
<keyword evidence="7" id="KW-1185">Reference proteome</keyword>
<dbReference type="OrthoDB" id="9785929at2"/>
<dbReference type="SMART" id="SM00478">
    <property type="entry name" value="ENDO3c"/>
    <property type="match status" value="1"/>
</dbReference>
<comment type="caution">
    <text evidence="6">The sequence shown here is derived from an EMBL/GenBank/DDBJ whole genome shotgun (WGS) entry which is preliminary data.</text>
</comment>
<evidence type="ECO:0000313" key="6">
    <source>
        <dbReference type="EMBL" id="TFZ40339.1"/>
    </source>
</evidence>
<dbReference type="Gene3D" id="1.10.1670.40">
    <property type="match status" value="1"/>
</dbReference>
<dbReference type="GO" id="GO:0032993">
    <property type="term" value="C:protein-DNA complex"/>
    <property type="evidence" value="ECO:0007669"/>
    <property type="project" value="TreeGrafter"/>
</dbReference>
<evidence type="ECO:0000256" key="2">
    <source>
        <dbReference type="ARBA" id="ARBA00012000"/>
    </source>
</evidence>
<gene>
    <name evidence="6" type="ORF">E4100_04495</name>
</gene>
<dbReference type="EC" id="3.2.2.21" evidence="2"/>
<dbReference type="RefSeq" id="WP_135270857.1">
    <property type="nucleotide sequence ID" value="NZ_SRIB01000005.1"/>
</dbReference>
<sequence>MYFEYGNLEKDYLTKKDNNMAMAITQYGHIYREVEKDIFKALIKNILSQQISSKAYETILNKFIDLTKDFDKKRLLTIDEIDYRKCGISKRKAEYIKTIIGQKYIYGYDFDALKNLSDDEVIDALIKFPGVGKWTAQMTLIFSLERKDILSVDDFGIKKGLSMMYGEHINDRIAIGKYKDMFSPYSTIASFYIWEIAMDKEFNKWYSNRTV</sequence>
<protein>
    <recommendedName>
        <fullName evidence="2">DNA-3-methyladenine glycosylase II</fullName>
        <ecNumber evidence="2">3.2.2.21</ecNumber>
    </recommendedName>
</protein>
<reference evidence="6 7" key="1">
    <citation type="submission" date="2019-03" db="EMBL/GenBank/DDBJ databases">
        <title>Draft genome sequence data and analysis of a Fermenting Bacterium, Soehngenia longevitae strain 1933PT, isolated from petroleum reservoir in Azerbaijan.</title>
        <authorList>
            <person name="Grouzdev D.S."/>
            <person name="Bidzhieva S.K."/>
            <person name="Sokolova D.S."/>
            <person name="Tourova T.P."/>
            <person name="Poltaraus A.B."/>
            <person name="Nazina T.N."/>
        </authorList>
    </citation>
    <scope>NUCLEOTIDE SEQUENCE [LARGE SCALE GENOMIC DNA]</scope>
    <source>
        <strain evidence="6 7">1933P</strain>
    </source>
</reference>
<dbReference type="SUPFAM" id="SSF48150">
    <property type="entry name" value="DNA-glycosylase"/>
    <property type="match status" value="1"/>
</dbReference>
<dbReference type="AlphaFoldDB" id="A0A4Z0D632"/>
<evidence type="ECO:0000256" key="4">
    <source>
        <dbReference type="ARBA" id="ARBA00023204"/>
    </source>
</evidence>
<dbReference type="Pfam" id="PF00730">
    <property type="entry name" value="HhH-GPD"/>
    <property type="match status" value="1"/>
</dbReference>
<dbReference type="GO" id="GO:0032131">
    <property type="term" value="F:alkylated DNA binding"/>
    <property type="evidence" value="ECO:0007669"/>
    <property type="project" value="TreeGrafter"/>
</dbReference>
<keyword evidence="3" id="KW-0227">DNA damage</keyword>
<evidence type="ECO:0000259" key="5">
    <source>
        <dbReference type="SMART" id="SM00478"/>
    </source>
</evidence>
<evidence type="ECO:0000256" key="1">
    <source>
        <dbReference type="ARBA" id="ARBA00000086"/>
    </source>
</evidence>
<evidence type="ECO:0000256" key="3">
    <source>
        <dbReference type="ARBA" id="ARBA00022763"/>
    </source>
</evidence>
<dbReference type="GO" id="GO:0006285">
    <property type="term" value="P:base-excision repair, AP site formation"/>
    <property type="evidence" value="ECO:0007669"/>
    <property type="project" value="TreeGrafter"/>
</dbReference>
<organism evidence="6 7">
    <name type="scientific">Soehngenia longivitae</name>
    <dbReference type="NCBI Taxonomy" id="2562294"/>
    <lineage>
        <taxon>Bacteria</taxon>
        <taxon>Bacillati</taxon>
        <taxon>Bacillota</taxon>
        <taxon>Tissierellia</taxon>
        <taxon>Tissierellales</taxon>
        <taxon>Tissierellaceae</taxon>
        <taxon>Soehngenia</taxon>
    </lineage>
</organism>
<dbReference type="Gene3D" id="1.10.340.30">
    <property type="entry name" value="Hypothetical protein, domain 2"/>
    <property type="match status" value="1"/>
</dbReference>
<comment type="catalytic activity">
    <reaction evidence="1">
        <text>Hydrolysis of alkylated DNA, releasing 3-methyladenine, 3-methylguanine, 7-methylguanine and 7-methyladenine.</text>
        <dbReference type="EC" id="3.2.2.21"/>
    </reaction>
</comment>